<evidence type="ECO:0000256" key="5">
    <source>
        <dbReference type="ARBA" id="ARBA00023016"/>
    </source>
</evidence>
<dbReference type="Proteomes" id="UP000504607">
    <property type="component" value="Chromosome 3"/>
</dbReference>
<dbReference type="RefSeq" id="XP_019705194.1">
    <property type="nucleotide sequence ID" value="XM_019849635.2"/>
</dbReference>
<dbReference type="GO" id="GO:0005634">
    <property type="term" value="C:nucleus"/>
    <property type="evidence" value="ECO:0007669"/>
    <property type="project" value="UniProtKB-SubCell"/>
</dbReference>
<keyword evidence="8" id="KW-0539">Nucleus</keyword>
<proteinExistence type="inferred from homology"/>
<evidence type="ECO:0000256" key="1">
    <source>
        <dbReference type="ARBA" id="ARBA00004123"/>
    </source>
</evidence>
<sequence length="355" mass="40707">MERIVVVVKDEEEMEVPQPMPGLHEIGPPPFLTKTFEMVEDPETDTVVSWSPARNSFVVWDSHRFATTLLPRYFKHNNFSSFIRQLNTYGFRKVDPDRWEFANEGFLGGQKHLLKNIRRRRNVGQSSHHDHQQQQQQQHQVASACVEVGKFGLETEVDRLRRDRNVLMLEIVKLRQQQQSSRALLLEMEQRMQGTERKQQQTMAFLARALRNPSFIQRLLLRSQQMKQLSGAGRKRRLPATPSSDNLRASEDEFAIQSEMESLLSAVDGEVGSSSRGRKNEQMFDAMDQSSAAITDLIWEELLDESLLRGNEAAQGEQSEIEVVVEELAAEQIEWGEEVQDLVDQIGYLGSSPEA</sequence>
<dbReference type="RefSeq" id="XP_010915289.1">
    <property type="nucleotide sequence ID" value="XM_010916987.3"/>
</dbReference>
<protein>
    <submittedName>
        <fullName evidence="12 13">Heat shock factor protein HSF30</fullName>
    </submittedName>
</protein>
<evidence type="ECO:0000313" key="13">
    <source>
        <dbReference type="RefSeq" id="XP_010915289.1"/>
    </source>
</evidence>
<organism evidence="14">
    <name type="scientific">Elaeis guineensis var. tenera</name>
    <name type="common">Oil palm</name>
    <dbReference type="NCBI Taxonomy" id="51953"/>
    <lineage>
        <taxon>Eukaryota</taxon>
        <taxon>Viridiplantae</taxon>
        <taxon>Streptophyta</taxon>
        <taxon>Embryophyta</taxon>
        <taxon>Tracheophyta</taxon>
        <taxon>Spermatophyta</taxon>
        <taxon>Magnoliopsida</taxon>
        <taxon>Liliopsida</taxon>
        <taxon>Arecaceae</taxon>
        <taxon>Arecoideae</taxon>
        <taxon>Cocoseae</taxon>
        <taxon>Elaeidinae</taxon>
        <taxon>Elaeis</taxon>
    </lineage>
</organism>
<comment type="similarity">
    <text evidence="9">Belongs to the HSF family.</text>
</comment>
<evidence type="ECO:0000256" key="4">
    <source>
        <dbReference type="ARBA" id="ARBA00023015"/>
    </source>
</evidence>
<dbReference type="SMART" id="SM00415">
    <property type="entry name" value="HSF"/>
    <property type="match status" value="1"/>
</dbReference>
<dbReference type="InterPro" id="IPR000232">
    <property type="entry name" value="HSF_DNA-bd"/>
</dbReference>
<dbReference type="InterPro" id="IPR036390">
    <property type="entry name" value="WH_DNA-bd_sf"/>
</dbReference>
<comment type="subcellular location">
    <subcellularLocation>
        <location evidence="1">Nucleus</location>
    </subcellularLocation>
</comment>
<dbReference type="GeneID" id="105040455"/>
<evidence type="ECO:0000256" key="2">
    <source>
        <dbReference type="ARBA" id="ARBA00011233"/>
    </source>
</evidence>
<dbReference type="InterPro" id="IPR036388">
    <property type="entry name" value="WH-like_DNA-bd_sf"/>
</dbReference>
<evidence type="ECO:0000259" key="10">
    <source>
        <dbReference type="PROSITE" id="PS00434"/>
    </source>
</evidence>
<evidence type="ECO:0000256" key="7">
    <source>
        <dbReference type="ARBA" id="ARBA00023163"/>
    </source>
</evidence>
<keyword evidence="6" id="KW-0238">DNA-binding</keyword>
<feature type="domain" description="HSF-type DNA-binding" evidence="10">
    <location>
        <begin position="70"/>
        <end position="94"/>
    </location>
</feature>
<dbReference type="GO" id="GO:0034605">
    <property type="term" value="P:cellular response to heat"/>
    <property type="evidence" value="ECO:0007669"/>
    <property type="project" value="TreeGrafter"/>
</dbReference>
<keyword evidence="4" id="KW-0805">Transcription regulation</keyword>
<dbReference type="GO" id="GO:0006357">
    <property type="term" value="P:regulation of transcription by RNA polymerase II"/>
    <property type="evidence" value="ECO:0007669"/>
    <property type="project" value="TreeGrafter"/>
</dbReference>
<keyword evidence="5 12" id="KW-0346">Stress response</keyword>
<evidence type="ECO:0000256" key="3">
    <source>
        <dbReference type="ARBA" id="ARBA00022553"/>
    </source>
</evidence>
<dbReference type="PANTHER" id="PTHR10015">
    <property type="entry name" value="HEAT SHOCK TRANSCRIPTION FACTOR"/>
    <property type="match status" value="1"/>
</dbReference>
<reference evidence="14" key="1">
    <citation type="submission" date="2022-04" db="UniProtKB">
        <authorList>
            <consortium name="RefSeq"/>
        </authorList>
    </citation>
    <scope>IDENTIFICATION</scope>
</reference>
<comment type="subunit">
    <text evidence="2">Homotrimer.</text>
</comment>
<dbReference type="Pfam" id="PF00447">
    <property type="entry name" value="HSF_DNA-bind"/>
    <property type="match status" value="1"/>
</dbReference>
<evidence type="ECO:0000256" key="6">
    <source>
        <dbReference type="ARBA" id="ARBA00023125"/>
    </source>
</evidence>
<name>A0A6J0PGT9_ELAGV</name>
<dbReference type="OrthoDB" id="60033at2759"/>
<evidence type="ECO:0000313" key="14">
    <source>
        <dbReference type="RefSeq" id="XP_019705194.1"/>
    </source>
</evidence>
<dbReference type="GO" id="GO:0000978">
    <property type="term" value="F:RNA polymerase II cis-regulatory region sequence-specific DNA binding"/>
    <property type="evidence" value="ECO:0007669"/>
    <property type="project" value="TreeGrafter"/>
</dbReference>
<dbReference type="RefSeq" id="XP_010915288.1">
    <property type="nucleotide sequence ID" value="XM_010916986.3"/>
</dbReference>
<dbReference type="Gene3D" id="1.10.10.10">
    <property type="entry name" value="Winged helix-like DNA-binding domain superfamily/Winged helix DNA-binding domain"/>
    <property type="match status" value="1"/>
</dbReference>
<keyword evidence="11" id="KW-1185">Reference proteome</keyword>
<keyword evidence="3" id="KW-0597">Phosphoprotein</keyword>
<dbReference type="KEGG" id="egu:105040455"/>
<accession>A0A6J0PGT9</accession>
<evidence type="ECO:0000256" key="9">
    <source>
        <dbReference type="RuleBase" id="RU004020"/>
    </source>
</evidence>
<gene>
    <name evidence="12 13 14" type="primary">LOC105040455</name>
</gene>
<keyword evidence="7" id="KW-0804">Transcription</keyword>
<dbReference type="FunFam" id="1.10.10.10:FF:000057">
    <property type="entry name" value="Heat shock transcription factor 1"/>
    <property type="match status" value="1"/>
</dbReference>
<dbReference type="GO" id="GO:0003700">
    <property type="term" value="F:DNA-binding transcription factor activity"/>
    <property type="evidence" value="ECO:0007669"/>
    <property type="project" value="InterPro"/>
</dbReference>
<evidence type="ECO:0000313" key="12">
    <source>
        <dbReference type="RefSeq" id="XP_010915288.1"/>
    </source>
</evidence>
<dbReference type="PROSITE" id="PS00434">
    <property type="entry name" value="HSF_DOMAIN"/>
    <property type="match status" value="1"/>
</dbReference>
<dbReference type="SUPFAM" id="SSF46785">
    <property type="entry name" value="Winged helix' DNA-binding domain"/>
    <property type="match status" value="1"/>
</dbReference>
<evidence type="ECO:0000256" key="8">
    <source>
        <dbReference type="ARBA" id="ARBA00023242"/>
    </source>
</evidence>
<dbReference type="PANTHER" id="PTHR10015:SF338">
    <property type="entry name" value="HEAT STRESS TRANSCRIPTION FACTOR A-2"/>
    <property type="match status" value="1"/>
</dbReference>
<dbReference type="PRINTS" id="PR00056">
    <property type="entry name" value="HSFDOMAIN"/>
</dbReference>
<dbReference type="AlphaFoldDB" id="A0A6J0PGT9"/>
<evidence type="ECO:0000313" key="11">
    <source>
        <dbReference type="Proteomes" id="UP000504607"/>
    </source>
</evidence>